<dbReference type="InterPro" id="IPR000398">
    <property type="entry name" value="Thymidylate_synthase"/>
</dbReference>
<accession>A0A483IS60</accession>
<dbReference type="InterPro" id="IPR036926">
    <property type="entry name" value="Thymidate_synth/dCMP_Mease_sf"/>
</dbReference>
<keyword evidence="2" id="KW-0489">Methyltransferase</keyword>
<dbReference type="PANTHER" id="PTHR11548:SF9">
    <property type="entry name" value="THYMIDYLATE SYNTHASE"/>
    <property type="match status" value="1"/>
</dbReference>
<dbReference type="EMBL" id="SDCJ01000016">
    <property type="protein sequence ID" value="TCX36591.1"/>
    <property type="molecule type" value="Genomic_DNA"/>
</dbReference>
<evidence type="ECO:0000256" key="2">
    <source>
        <dbReference type="ARBA" id="ARBA00022603"/>
    </source>
</evidence>
<dbReference type="GO" id="GO:0004799">
    <property type="term" value="F:thymidylate synthase activity"/>
    <property type="evidence" value="ECO:0007669"/>
    <property type="project" value="UniProtKB-EC"/>
</dbReference>
<protein>
    <recommendedName>
        <fullName evidence="1">thymidylate synthase</fullName>
        <ecNumber evidence="1">2.1.1.45</ecNumber>
    </recommendedName>
</protein>
<organism evidence="5">
    <name type="scientific">Klebsiella pneumoniae</name>
    <dbReference type="NCBI Taxonomy" id="573"/>
    <lineage>
        <taxon>Bacteria</taxon>
        <taxon>Pseudomonadati</taxon>
        <taxon>Pseudomonadota</taxon>
        <taxon>Gammaproteobacteria</taxon>
        <taxon>Enterobacterales</taxon>
        <taxon>Enterobacteriaceae</taxon>
        <taxon>Klebsiella/Raoultella group</taxon>
        <taxon>Klebsiella</taxon>
        <taxon>Klebsiella pneumoniae complex</taxon>
    </lineage>
</organism>
<dbReference type="Gene3D" id="3.30.572.10">
    <property type="entry name" value="Thymidylate synthase/dCMP hydroxymethylase domain"/>
    <property type="match status" value="1"/>
</dbReference>
<evidence type="ECO:0000256" key="1">
    <source>
        <dbReference type="ARBA" id="ARBA00011947"/>
    </source>
</evidence>
<evidence type="ECO:0000256" key="3">
    <source>
        <dbReference type="ARBA" id="ARBA00022679"/>
    </source>
</evidence>
<reference evidence="5" key="1">
    <citation type="submission" date="2019-01" db="EMBL/GenBank/DDBJ databases">
        <authorList>
            <person name="Lista F."/>
            <person name="Anselmo A."/>
        </authorList>
    </citation>
    <scope>NUCLEOTIDE SEQUENCE</scope>
    <source>
        <strain evidence="5">13S</strain>
    </source>
</reference>
<dbReference type="RefSeq" id="WP_077258273.1">
    <property type="nucleotide sequence ID" value="NZ_CP149002.1"/>
</dbReference>
<dbReference type="SUPFAM" id="SSF55831">
    <property type="entry name" value="Thymidylate synthase/dCMP hydroxymethylase"/>
    <property type="match status" value="1"/>
</dbReference>
<evidence type="ECO:0000313" key="5">
    <source>
        <dbReference type="EMBL" id="TCX36591.1"/>
    </source>
</evidence>
<dbReference type="AlphaFoldDB" id="A0A483IS60"/>
<comment type="caution">
    <text evidence="5">The sequence shown here is derived from an EMBL/GenBank/DDBJ whole genome shotgun (WGS) entry which is preliminary data.</text>
</comment>
<proteinExistence type="predicted"/>
<dbReference type="PRINTS" id="PR00108">
    <property type="entry name" value="THYMDSNTHASE"/>
</dbReference>
<evidence type="ECO:0000259" key="4">
    <source>
        <dbReference type="Pfam" id="PF00303"/>
    </source>
</evidence>
<dbReference type="InterPro" id="IPR023451">
    <property type="entry name" value="Thymidate_synth/dCMP_Mease_dom"/>
</dbReference>
<name>A0A483IS60_KLEPN</name>
<dbReference type="EC" id="2.1.1.45" evidence="1"/>
<dbReference type="CDD" id="cd00351">
    <property type="entry name" value="TS_Pyrimidine_HMase"/>
    <property type="match status" value="1"/>
</dbReference>
<gene>
    <name evidence="5" type="ORF">ETE75_20215</name>
</gene>
<dbReference type="GO" id="GO:0006231">
    <property type="term" value="P:dTMP biosynthetic process"/>
    <property type="evidence" value="ECO:0007669"/>
    <property type="project" value="InterPro"/>
</dbReference>
<dbReference type="PANTHER" id="PTHR11548">
    <property type="entry name" value="THYMIDYLATE SYNTHASE 1"/>
    <property type="match status" value="1"/>
</dbReference>
<keyword evidence="3" id="KW-0808">Transferase</keyword>
<dbReference type="Pfam" id="PF00303">
    <property type="entry name" value="Thymidylat_synt"/>
    <property type="match status" value="1"/>
</dbReference>
<dbReference type="GO" id="GO:0032259">
    <property type="term" value="P:methylation"/>
    <property type="evidence" value="ECO:0007669"/>
    <property type="project" value="UniProtKB-KW"/>
</dbReference>
<dbReference type="InterPro" id="IPR045097">
    <property type="entry name" value="Thymidate_synth/dCMP_Mease"/>
</dbReference>
<feature type="domain" description="Thymidylate synthase/dCMP hydroxymethylase" evidence="4">
    <location>
        <begin position="15"/>
        <end position="363"/>
    </location>
</feature>
<dbReference type="GO" id="GO:0005829">
    <property type="term" value="C:cytosol"/>
    <property type="evidence" value="ECO:0007669"/>
    <property type="project" value="TreeGrafter"/>
</dbReference>
<sequence>MNELFENGLLTDSSYACVLAEAASSGIKSDNRTGTPTIGTCYVNSQYPLWGAAVPLISSKAVNLKPLLVELEWYLKGTGDVAFLREHDVKIWEAWTREDGTLGPVYGKQWRRWNDTRIVDRYDFVKNYQSYLYRGYKTEGYIGVEEDRVVLSREIDQLQRIVDKLRRDPTDRRIMMSAWNVGELEDMALPPCHFLYHVWSRELGFEERLRQANTIGEVHAKYLHESRYTALLAEIARCGEASEEMLDSLNIPRRALCSAMIQRSVDVFVGMPFNIAGYGILTSLIAQVTNHMPMMFSHFGLDVHVYENHMSGVNEMMDRDIPENSDPVVIFPESWKEIDDFRWQDVRIECYAPHPWIKVPVAV</sequence>